<keyword evidence="4 5" id="KW-0472">Membrane</keyword>
<feature type="transmembrane region" description="Helical" evidence="5">
    <location>
        <begin position="177"/>
        <end position="200"/>
    </location>
</feature>
<dbReference type="Pfam" id="PF12698">
    <property type="entry name" value="ABC2_membrane_3"/>
    <property type="match status" value="1"/>
</dbReference>
<evidence type="ECO:0000256" key="3">
    <source>
        <dbReference type="ARBA" id="ARBA00022989"/>
    </source>
</evidence>
<evidence type="ECO:0000256" key="4">
    <source>
        <dbReference type="ARBA" id="ARBA00023136"/>
    </source>
</evidence>
<dbReference type="AlphaFoldDB" id="A0A0A1MX19"/>
<evidence type="ECO:0000313" key="8">
    <source>
        <dbReference type="Proteomes" id="UP000040453"/>
    </source>
</evidence>
<accession>A0A0A1MX19</accession>
<feature type="transmembrane region" description="Helical" evidence="5">
    <location>
        <begin position="106"/>
        <end position="128"/>
    </location>
</feature>
<dbReference type="GO" id="GO:0016020">
    <property type="term" value="C:membrane"/>
    <property type="evidence" value="ECO:0007669"/>
    <property type="project" value="UniProtKB-SubCell"/>
</dbReference>
<protein>
    <submittedName>
        <fullName evidence="7">ABC-2 family transporter protein</fullName>
    </submittedName>
</protein>
<organism evidence="7 8">
    <name type="scientific">Oceanobacillus oncorhynchi</name>
    <dbReference type="NCBI Taxonomy" id="545501"/>
    <lineage>
        <taxon>Bacteria</taxon>
        <taxon>Bacillati</taxon>
        <taxon>Bacillota</taxon>
        <taxon>Bacilli</taxon>
        <taxon>Bacillales</taxon>
        <taxon>Bacillaceae</taxon>
        <taxon>Oceanobacillus</taxon>
    </lineage>
</organism>
<feature type="domain" description="ABC-2 type transporter transmembrane" evidence="6">
    <location>
        <begin position="51"/>
        <end position="239"/>
    </location>
</feature>
<gene>
    <name evidence="7" type="ORF">BN997_04053</name>
</gene>
<evidence type="ECO:0000259" key="6">
    <source>
        <dbReference type="Pfam" id="PF12698"/>
    </source>
</evidence>
<dbReference type="PANTHER" id="PTHR43229">
    <property type="entry name" value="NODULATION PROTEIN J"/>
    <property type="match status" value="1"/>
</dbReference>
<dbReference type="STRING" id="545501.BN997_04053"/>
<sequence length="257" mass="29276">MLWINLFRANLRKEYLELKRYLPNTLALVLTFYFIFLGLFGVIHFFGDPSTQDANIQFVIVNYIFWFLALSVIQMFGFEIVNEAIRGTLEQLSMSPMGIWRILSTRLIASTIIYGIIISILLVITMLTAGQWLNIDIVSIFPVFVLTVFGMYGVGLMVGGLAIVYKQIQAFLQILQFLLAGLTFIPLAASPLMYFLPFVIGVDLVRDIMIDGQTLMDIGWLPLLILFINALVYFIAGLLFFKYCERMAMKKGLLGQY</sequence>
<evidence type="ECO:0000256" key="2">
    <source>
        <dbReference type="ARBA" id="ARBA00022692"/>
    </source>
</evidence>
<dbReference type="RefSeq" id="WP_042534734.1">
    <property type="nucleotide sequence ID" value="NZ_CAXOIH010000001.1"/>
</dbReference>
<keyword evidence="3 5" id="KW-1133">Transmembrane helix</keyword>
<keyword evidence="8" id="KW-1185">Reference proteome</keyword>
<dbReference type="InterPro" id="IPR051784">
    <property type="entry name" value="Nod_factor_ABC_transporter"/>
</dbReference>
<dbReference type="Proteomes" id="UP000040453">
    <property type="component" value="Unassembled WGS sequence"/>
</dbReference>
<comment type="subcellular location">
    <subcellularLocation>
        <location evidence="1">Membrane</location>
        <topology evidence="1">Multi-pass membrane protein</topology>
    </subcellularLocation>
</comment>
<name>A0A0A1MX19_9BACI</name>
<feature type="transmembrane region" description="Helical" evidence="5">
    <location>
        <begin position="140"/>
        <end position="165"/>
    </location>
</feature>
<dbReference type="GO" id="GO:0140359">
    <property type="term" value="F:ABC-type transporter activity"/>
    <property type="evidence" value="ECO:0007669"/>
    <property type="project" value="InterPro"/>
</dbReference>
<dbReference type="OrthoDB" id="9815972at2"/>
<evidence type="ECO:0000256" key="5">
    <source>
        <dbReference type="SAM" id="Phobius"/>
    </source>
</evidence>
<dbReference type="InterPro" id="IPR013525">
    <property type="entry name" value="ABC2_TM"/>
</dbReference>
<dbReference type="PANTHER" id="PTHR43229:SF6">
    <property type="entry name" value="ABC-TYPE MULTIDRUG TRANSPORT SYSTEM, PERMEASE COMPONENT"/>
    <property type="match status" value="1"/>
</dbReference>
<keyword evidence="2 5" id="KW-0812">Transmembrane</keyword>
<feature type="transmembrane region" description="Helical" evidence="5">
    <location>
        <begin position="21"/>
        <end position="43"/>
    </location>
</feature>
<reference evidence="7 8" key="1">
    <citation type="submission" date="2014-11" db="EMBL/GenBank/DDBJ databases">
        <authorList>
            <person name="Urmite Genomes Urmite Genomes"/>
        </authorList>
    </citation>
    <scope>NUCLEOTIDE SEQUENCE [LARGE SCALE GENOMIC DNA]</scope>
    <source>
        <strain evidence="7 8">Oc5</strain>
    </source>
</reference>
<feature type="transmembrane region" description="Helical" evidence="5">
    <location>
        <begin position="63"/>
        <end position="85"/>
    </location>
</feature>
<proteinExistence type="predicted"/>
<feature type="transmembrane region" description="Helical" evidence="5">
    <location>
        <begin position="220"/>
        <end position="241"/>
    </location>
</feature>
<dbReference type="EMBL" id="CDGG01000001">
    <property type="protein sequence ID" value="CEI84119.1"/>
    <property type="molecule type" value="Genomic_DNA"/>
</dbReference>
<evidence type="ECO:0000313" key="7">
    <source>
        <dbReference type="EMBL" id="CEI84119.1"/>
    </source>
</evidence>
<evidence type="ECO:0000256" key="1">
    <source>
        <dbReference type="ARBA" id="ARBA00004141"/>
    </source>
</evidence>